<dbReference type="PROSITE" id="PS50850">
    <property type="entry name" value="MFS"/>
    <property type="match status" value="1"/>
</dbReference>
<feature type="transmembrane region" description="Helical" evidence="8">
    <location>
        <begin position="106"/>
        <end position="124"/>
    </location>
</feature>
<dbReference type="PANTHER" id="PTHR48022:SF6">
    <property type="entry name" value="MSTA PROTEIN-RELATED"/>
    <property type="match status" value="1"/>
</dbReference>
<dbReference type="PRINTS" id="PR00171">
    <property type="entry name" value="SUGRTRNSPORT"/>
</dbReference>
<comment type="subcellular location">
    <subcellularLocation>
        <location evidence="1">Membrane</location>
        <topology evidence="1">Multi-pass membrane protein</topology>
    </subcellularLocation>
</comment>
<feature type="transmembrane region" description="Helical" evidence="8">
    <location>
        <begin position="396"/>
        <end position="418"/>
    </location>
</feature>
<feature type="transmembrane region" description="Helical" evidence="8">
    <location>
        <begin position="21"/>
        <end position="42"/>
    </location>
</feature>
<dbReference type="FunFam" id="1.20.1250.20:FF:000180">
    <property type="entry name" value="MFS monosaccharide transporter"/>
    <property type="match status" value="1"/>
</dbReference>
<comment type="similarity">
    <text evidence="2 7">Belongs to the major facilitator superfamily. Sugar transporter (TC 2.A.1.1) family.</text>
</comment>
<evidence type="ECO:0000256" key="3">
    <source>
        <dbReference type="ARBA" id="ARBA00022448"/>
    </source>
</evidence>
<feature type="transmembrane region" description="Helical" evidence="8">
    <location>
        <begin position="430"/>
        <end position="453"/>
    </location>
</feature>
<keyword evidence="11" id="KW-1185">Reference proteome</keyword>
<feature type="transmembrane region" description="Helical" evidence="8">
    <location>
        <begin position="307"/>
        <end position="325"/>
    </location>
</feature>
<accession>A0A9P4Q8Q8</accession>
<dbReference type="PANTHER" id="PTHR48022">
    <property type="entry name" value="PLASTIDIC GLUCOSE TRANSPORTER 4"/>
    <property type="match status" value="1"/>
</dbReference>
<organism evidence="10 11">
    <name type="scientific">Polychaeton citri CBS 116435</name>
    <dbReference type="NCBI Taxonomy" id="1314669"/>
    <lineage>
        <taxon>Eukaryota</taxon>
        <taxon>Fungi</taxon>
        <taxon>Dikarya</taxon>
        <taxon>Ascomycota</taxon>
        <taxon>Pezizomycotina</taxon>
        <taxon>Dothideomycetes</taxon>
        <taxon>Dothideomycetidae</taxon>
        <taxon>Capnodiales</taxon>
        <taxon>Capnodiaceae</taxon>
        <taxon>Polychaeton</taxon>
    </lineage>
</organism>
<dbReference type="SUPFAM" id="SSF103473">
    <property type="entry name" value="MFS general substrate transporter"/>
    <property type="match status" value="1"/>
</dbReference>
<evidence type="ECO:0000259" key="9">
    <source>
        <dbReference type="PROSITE" id="PS50850"/>
    </source>
</evidence>
<evidence type="ECO:0000256" key="5">
    <source>
        <dbReference type="ARBA" id="ARBA00022989"/>
    </source>
</evidence>
<evidence type="ECO:0000256" key="6">
    <source>
        <dbReference type="ARBA" id="ARBA00023136"/>
    </source>
</evidence>
<evidence type="ECO:0000313" key="10">
    <source>
        <dbReference type="EMBL" id="KAF2720112.1"/>
    </source>
</evidence>
<sequence>MPGLVATTNVERVEAPVTWKAYLMCAFASFGGIFFGYDIGYINSVFGMPFFIHTFTGKPYPTTEAEKTGFVLATSDTSLITSILSAGTFFGALVAGDLADFIGRRYTIIMGCGIFAIGIILQTASTSVGLLAAGRFVSGLGVGFESAIVILFMSEIAPRKVRGALVSGYQFCITIGILLASCVDYSTQNRTDSGSYRIPIAIQFLWALILAGGIAWLPESPRYFVKRGKIAQAMKSLSSLRGQPEDSEYVQQELTEIIANHEYELSVVPQGSYFASWANCFKGSIWHGSSNLRRTILGTSLQMMQQWTGVNFIFYFGTRFFIQLGTINDPFLISLITTLVNVLSTPISFWTIEKFGRRPLLIYGALGMLSCQFLVAILGTAIPQDAAHKSATSAEIAFICISIFFFASTWGPAAWVVIGETFPLPIRSRGVGLSTASNWLWNCILAVISPYFVDEQYGNLGPKVFYIWGGLCTCACVYAYFLVPETKGLTLEQVDKMLEETTPRTSSKWRPTTTFASEMGMTEDGFLKEEVVVQVERKGSVH</sequence>
<dbReference type="Pfam" id="PF00083">
    <property type="entry name" value="Sugar_tr"/>
    <property type="match status" value="1"/>
</dbReference>
<evidence type="ECO:0000256" key="7">
    <source>
        <dbReference type="RuleBase" id="RU003346"/>
    </source>
</evidence>
<feature type="transmembrane region" description="Helical" evidence="8">
    <location>
        <begin position="361"/>
        <end position="384"/>
    </location>
</feature>
<dbReference type="Proteomes" id="UP000799441">
    <property type="component" value="Unassembled WGS sequence"/>
</dbReference>
<reference evidence="10" key="1">
    <citation type="journal article" date="2020" name="Stud. Mycol.">
        <title>101 Dothideomycetes genomes: a test case for predicting lifestyles and emergence of pathogens.</title>
        <authorList>
            <person name="Haridas S."/>
            <person name="Albert R."/>
            <person name="Binder M."/>
            <person name="Bloem J."/>
            <person name="Labutti K."/>
            <person name="Salamov A."/>
            <person name="Andreopoulos B."/>
            <person name="Baker S."/>
            <person name="Barry K."/>
            <person name="Bills G."/>
            <person name="Bluhm B."/>
            <person name="Cannon C."/>
            <person name="Castanera R."/>
            <person name="Culley D."/>
            <person name="Daum C."/>
            <person name="Ezra D."/>
            <person name="Gonzalez J."/>
            <person name="Henrissat B."/>
            <person name="Kuo A."/>
            <person name="Liang C."/>
            <person name="Lipzen A."/>
            <person name="Lutzoni F."/>
            <person name="Magnuson J."/>
            <person name="Mondo S."/>
            <person name="Nolan M."/>
            <person name="Ohm R."/>
            <person name="Pangilinan J."/>
            <person name="Park H.-J."/>
            <person name="Ramirez L."/>
            <person name="Alfaro M."/>
            <person name="Sun H."/>
            <person name="Tritt A."/>
            <person name="Yoshinaga Y."/>
            <person name="Zwiers L.-H."/>
            <person name="Turgeon B."/>
            <person name="Goodwin S."/>
            <person name="Spatafora J."/>
            <person name="Crous P."/>
            <person name="Grigoriev I."/>
        </authorList>
    </citation>
    <scope>NUCLEOTIDE SEQUENCE</scope>
    <source>
        <strain evidence="10">CBS 116435</strain>
    </source>
</reference>
<dbReference type="PROSITE" id="PS00217">
    <property type="entry name" value="SUGAR_TRANSPORT_2"/>
    <property type="match status" value="1"/>
</dbReference>
<feature type="transmembrane region" description="Helical" evidence="8">
    <location>
        <begin position="331"/>
        <end position="349"/>
    </location>
</feature>
<protein>
    <submittedName>
        <fullName evidence="10">Transporter</fullName>
    </submittedName>
</protein>
<keyword evidence="6 8" id="KW-0472">Membrane</keyword>
<dbReference type="InterPro" id="IPR005829">
    <property type="entry name" value="Sugar_transporter_CS"/>
</dbReference>
<keyword evidence="4 8" id="KW-0812">Transmembrane</keyword>
<keyword evidence="3 7" id="KW-0813">Transport</keyword>
<dbReference type="InterPro" id="IPR020846">
    <property type="entry name" value="MFS_dom"/>
</dbReference>
<dbReference type="InterPro" id="IPR050360">
    <property type="entry name" value="MFS_Sugar_Transporters"/>
</dbReference>
<dbReference type="GO" id="GO:0005351">
    <property type="term" value="F:carbohydrate:proton symporter activity"/>
    <property type="evidence" value="ECO:0007669"/>
    <property type="project" value="TreeGrafter"/>
</dbReference>
<name>A0A9P4Q8Q8_9PEZI</name>
<evidence type="ECO:0000313" key="11">
    <source>
        <dbReference type="Proteomes" id="UP000799441"/>
    </source>
</evidence>
<dbReference type="Gene3D" id="1.20.1250.20">
    <property type="entry name" value="MFS general substrate transporter like domains"/>
    <property type="match status" value="1"/>
</dbReference>
<proteinExistence type="inferred from homology"/>
<dbReference type="AlphaFoldDB" id="A0A9P4Q8Q8"/>
<dbReference type="PROSITE" id="PS00216">
    <property type="entry name" value="SUGAR_TRANSPORT_1"/>
    <property type="match status" value="2"/>
</dbReference>
<feature type="transmembrane region" description="Helical" evidence="8">
    <location>
        <begin position="198"/>
        <end position="217"/>
    </location>
</feature>
<comment type="caution">
    <text evidence="10">The sequence shown here is derived from an EMBL/GenBank/DDBJ whole genome shotgun (WGS) entry which is preliminary data.</text>
</comment>
<dbReference type="CDD" id="cd17356">
    <property type="entry name" value="MFS_HXT"/>
    <property type="match status" value="1"/>
</dbReference>
<keyword evidence="5 8" id="KW-1133">Transmembrane helix</keyword>
<dbReference type="InterPro" id="IPR036259">
    <property type="entry name" value="MFS_trans_sf"/>
</dbReference>
<feature type="transmembrane region" description="Helical" evidence="8">
    <location>
        <begin position="130"/>
        <end position="152"/>
    </location>
</feature>
<dbReference type="InterPro" id="IPR003663">
    <property type="entry name" value="Sugar/inositol_transpt"/>
</dbReference>
<dbReference type="GO" id="GO:0016020">
    <property type="term" value="C:membrane"/>
    <property type="evidence" value="ECO:0007669"/>
    <property type="project" value="UniProtKB-SubCell"/>
</dbReference>
<gene>
    <name evidence="10" type="ORF">K431DRAFT_249948</name>
</gene>
<feature type="domain" description="Major facilitator superfamily (MFS) profile" evidence="9">
    <location>
        <begin position="24"/>
        <end position="487"/>
    </location>
</feature>
<evidence type="ECO:0000256" key="2">
    <source>
        <dbReference type="ARBA" id="ARBA00010992"/>
    </source>
</evidence>
<evidence type="ECO:0000256" key="8">
    <source>
        <dbReference type="SAM" id="Phobius"/>
    </source>
</evidence>
<evidence type="ECO:0000256" key="4">
    <source>
        <dbReference type="ARBA" id="ARBA00022692"/>
    </source>
</evidence>
<feature type="transmembrane region" description="Helical" evidence="8">
    <location>
        <begin position="79"/>
        <end position="99"/>
    </location>
</feature>
<feature type="transmembrane region" description="Helical" evidence="8">
    <location>
        <begin position="465"/>
        <end position="483"/>
    </location>
</feature>
<dbReference type="InterPro" id="IPR005828">
    <property type="entry name" value="MFS_sugar_transport-like"/>
</dbReference>
<dbReference type="EMBL" id="MU003803">
    <property type="protein sequence ID" value="KAF2720112.1"/>
    <property type="molecule type" value="Genomic_DNA"/>
</dbReference>
<feature type="transmembrane region" description="Helical" evidence="8">
    <location>
        <begin position="164"/>
        <end position="186"/>
    </location>
</feature>
<dbReference type="OrthoDB" id="6612291at2759"/>
<dbReference type="NCBIfam" id="TIGR00879">
    <property type="entry name" value="SP"/>
    <property type="match status" value="1"/>
</dbReference>
<evidence type="ECO:0000256" key="1">
    <source>
        <dbReference type="ARBA" id="ARBA00004141"/>
    </source>
</evidence>